<dbReference type="SUPFAM" id="SSF53748">
    <property type="entry name" value="Phosphoglycerate kinase"/>
    <property type="match status" value="1"/>
</dbReference>
<evidence type="ECO:0000256" key="13">
    <source>
        <dbReference type="HAMAP-Rule" id="MF_00145"/>
    </source>
</evidence>
<evidence type="ECO:0000256" key="3">
    <source>
        <dbReference type="ARBA" id="ARBA00004838"/>
    </source>
</evidence>
<feature type="binding site" evidence="14">
    <location>
        <position position="157"/>
    </location>
    <ligand>
        <name>(2R)-3-phosphoglycerate</name>
        <dbReference type="ChEBI" id="CHEBI:58272"/>
    </ligand>
</feature>
<evidence type="ECO:0000256" key="15">
    <source>
        <dbReference type="PIRSR" id="PIRSR000724-2"/>
    </source>
</evidence>
<feature type="binding site" evidence="13">
    <location>
        <position position="37"/>
    </location>
    <ligand>
        <name>substrate</name>
    </ligand>
</feature>
<keyword evidence="12 13" id="KW-0324">Glycolysis</keyword>
<dbReference type="InterPro" id="IPR036043">
    <property type="entry name" value="Phosphoglycerate_kinase_sf"/>
</dbReference>
<dbReference type="GO" id="GO:0005524">
    <property type="term" value="F:ATP binding"/>
    <property type="evidence" value="ECO:0007669"/>
    <property type="project" value="UniProtKB-KW"/>
</dbReference>
<dbReference type="RefSeq" id="WP_270334230.1">
    <property type="nucleotide sequence ID" value="NZ_CP113926.1"/>
</dbReference>
<evidence type="ECO:0000256" key="5">
    <source>
        <dbReference type="ARBA" id="ARBA00013061"/>
    </source>
</evidence>
<reference evidence="17" key="2">
    <citation type="submission" date="2021-09" db="EMBL/GenBank/DDBJ databases">
        <authorList>
            <person name="Gilroy R."/>
        </authorList>
    </citation>
    <scope>NUCLEOTIDE SEQUENCE</scope>
    <source>
        <strain evidence="17">CHK174-6876</strain>
    </source>
</reference>
<feature type="binding site" evidence="14">
    <location>
        <position position="120"/>
    </location>
    <ligand>
        <name>(2R)-3-phosphoglycerate</name>
        <dbReference type="ChEBI" id="CHEBI:58272"/>
    </ligand>
</feature>
<dbReference type="InterPro" id="IPR001576">
    <property type="entry name" value="Phosphoglycerate_kinase"/>
</dbReference>
<dbReference type="GO" id="GO:0043531">
    <property type="term" value="F:ADP binding"/>
    <property type="evidence" value="ECO:0007669"/>
    <property type="project" value="TreeGrafter"/>
</dbReference>
<comment type="subunit">
    <text evidence="13">Monomer.</text>
</comment>
<feature type="binding site" evidence="14">
    <location>
        <position position="37"/>
    </location>
    <ligand>
        <name>(2R)-3-phosphoglycerate</name>
        <dbReference type="ChEBI" id="CHEBI:58272"/>
    </ligand>
</feature>
<feature type="binding site" evidence="13">
    <location>
        <position position="157"/>
    </location>
    <ligand>
        <name>substrate</name>
    </ligand>
</feature>
<dbReference type="GO" id="GO:0006094">
    <property type="term" value="P:gluconeogenesis"/>
    <property type="evidence" value="ECO:0007669"/>
    <property type="project" value="TreeGrafter"/>
</dbReference>
<dbReference type="CDD" id="cd00318">
    <property type="entry name" value="Phosphoglycerate_kinase"/>
    <property type="match status" value="1"/>
</dbReference>
<dbReference type="GO" id="GO:0004618">
    <property type="term" value="F:phosphoglycerate kinase activity"/>
    <property type="evidence" value="ECO:0007669"/>
    <property type="project" value="UniProtKB-UniRule"/>
</dbReference>
<evidence type="ECO:0000256" key="10">
    <source>
        <dbReference type="ARBA" id="ARBA00022777"/>
    </source>
</evidence>
<gene>
    <name evidence="13" type="primary">pgk</name>
    <name evidence="17" type="ORF">K8V00_09995</name>
</gene>
<comment type="catalytic activity">
    <reaction evidence="1 13 16">
        <text>(2R)-3-phosphoglycerate + ATP = (2R)-3-phospho-glyceroyl phosphate + ADP</text>
        <dbReference type="Rhea" id="RHEA:14801"/>
        <dbReference type="ChEBI" id="CHEBI:30616"/>
        <dbReference type="ChEBI" id="CHEBI:57604"/>
        <dbReference type="ChEBI" id="CHEBI:58272"/>
        <dbReference type="ChEBI" id="CHEBI:456216"/>
        <dbReference type="EC" id="2.7.2.3"/>
    </reaction>
</comment>
<evidence type="ECO:0000256" key="12">
    <source>
        <dbReference type="ARBA" id="ARBA00023152"/>
    </source>
</evidence>
<dbReference type="PRINTS" id="PR00477">
    <property type="entry name" value="PHGLYCKINASE"/>
</dbReference>
<dbReference type="Pfam" id="PF00162">
    <property type="entry name" value="PGK"/>
    <property type="match status" value="1"/>
</dbReference>
<evidence type="ECO:0000313" key="17">
    <source>
        <dbReference type="EMBL" id="HJE97942.1"/>
    </source>
</evidence>
<dbReference type="PROSITE" id="PS00111">
    <property type="entry name" value="PGLYCERATE_KINASE"/>
    <property type="match status" value="1"/>
</dbReference>
<evidence type="ECO:0000256" key="11">
    <source>
        <dbReference type="ARBA" id="ARBA00022840"/>
    </source>
</evidence>
<evidence type="ECO:0000256" key="1">
    <source>
        <dbReference type="ARBA" id="ARBA00000642"/>
    </source>
</evidence>
<evidence type="ECO:0000256" key="9">
    <source>
        <dbReference type="ARBA" id="ARBA00022741"/>
    </source>
</evidence>
<dbReference type="FunFam" id="3.40.50.1260:FF:000008">
    <property type="entry name" value="Phosphoglycerate kinase"/>
    <property type="match status" value="1"/>
</dbReference>
<sequence>MAKLTVSDLKDLKGKKVLIRVDFNVPLKDGKIGDDNRMVAALPTIKYVTENGGKAILFSHLGRVKKEEDKKELTLRPVAQHLAELLDKPVTFVPVTRGPQLEEAIDKLSDGDVLLVENTRFEDLDGKKESGNDPELGKYWASLGDVYVNDAFGTAHRSHASNVGIASNMDQAAAGFLLEKEIKFLGNAVDDPKHPFVAILGGAKVSDKIGVIDHLLSKADKVVIGGGMTYTFYAAKGIKIGNSLVEEDKIDLAKQIIEKAGDKLVLPVDNVVAPEFKNDAPSEVVEGDIPDGEMALDIGPKSIELFKDTLKDAKTVVWNGPMGVFEMSNFAKGTLEVGKFLGTLTDASTIVGGGDSTAAVKELGVGDKLTHISTGGGASLEYLEGKELPGIAAVSDK</sequence>
<dbReference type="EC" id="2.7.2.3" evidence="5 13"/>
<dbReference type="PANTHER" id="PTHR11406">
    <property type="entry name" value="PHOSPHOGLYCERATE KINASE"/>
    <property type="match status" value="1"/>
</dbReference>
<evidence type="ECO:0000256" key="8">
    <source>
        <dbReference type="ARBA" id="ARBA00022679"/>
    </source>
</evidence>
<comment type="similarity">
    <text evidence="4 13 16">Belongs to the phosphoglycerate kinase family.</text>
</comment>
<keyword evidence="8 13" id="KW-0808">Transferase</keyword>
<keyword evidence="11 13" id="KW-0067">ATP-binding</keyword>
<dbReference type="EMBL" id="DYXG01000096">
    <property type="protein sequence ID" value="HJE97942.1"/>
    <property type="molecule type" value="Genomic_DNA"/>
</dbReference>
<dbReference type="InterPro" id="IPR015911">
    <property type="entry name" value="Phosphoglycerate_kinase_CS"/>
</dbReference>
<feature type="binding site" evidence="13 15">
    <location>
        <position position="326"/>
    </location>
    <ligand>
        <name>ATP</name>
        <dbReference type="ChEBI" id="CHEBI:30616"/>
    </ligand>
</feature>
<evidence type="ECO:0000256" key="2">
    <source>
        <dbReference type="ARBA" id="ARBA00004496"/>
    </source>
</evidence>
<dbReference type="GO" id="GO:0005829">
    <property type="term" value="C:cytosol"/>
    <property type="evidence" value="ECO:0007669"/>
    <property type="project" value="TreeGrafter"/>
</dbReference>
<dbReference type="Proteomes" id="UP000707535">
    <property type="component" value="Unassembled WGS sequence"/>
</dbReference>
<comment type="subcellular location">
    <subcellularLocation>
        <location evidence="2 13">Cytoplasm</location>
    </subcellularLocation>
</comment>
<protein>
    <recommendedName>
        <fullName evidence="6 13">Phosphoglycerate kinase</fullName>
        <ecNumber evidence="5 13">2.7.2.3</ecNumber>
    </recommendedName>
</protein>
<comment type="pathway">
    <text evidence="3 13">Carbohydrate degradation; glycolysis; pyruvate from D-glyceraldehyde 3-phosphate: step 2/5.</text>
</comment>
<proteinExistence type="inferred from homology"/>
<dbReference type="InterPro" id="IPR015824">
    <property type="entry name" value="Phosphoglycerate_kinase_N"/>
</dbReference>
<feature type="binding site" evidence="13 14">
    <location>
        <begin position="60"/>
        <end position="63"/>
    </location>
    <ligand>
        <name>substrate</name>
    </ligand>
</feature>
<feature type="binding site" evidence="13 14">
    <location>
        <begin position="22"/>
        <end position="24"/>
    </location>
    <ligand>
        <name>substrate</name>
    </ligand>
</feature>
<dbReference type="GO" id="GO:0006096">
    <property type="term" value="P:glycolytic process"/>
    <property type="evidence" value="ECO:0007669"/>
    <property type="project" value="UniProtKB-UniRule"/>
</dbReference>
<reference evidence="17" key="1">
    <citation type="journal article" date="2021" name="PeerJ">
        <title>Extensive microbial diversity within the chicken gut microbiome revealed by metagenomics and culture.</title>
        <authorList>
            <person name="Gilroy R."/>
            <person name="Ravi A."/>
            <person name="Getino M."/>
            <person name="Pursley I."/>
            <person name="Horton D.L."/>
            <person name="Alikhan N.F."/>
            <person name="Baker D."/>
            <person name="Gharbi K."/>
            <person name="Hall N."/>
            <person name="Watson M."/>
            <person name="Adriaenssens E.M."/>
            <person name="Foster-Nyarko E."/>
            <person name="Jarju S."/>
            <person name="Secka A."/>
            <person name="Antonio M."/>
            <person name="Oren A."/>
            <person name="Chaudhuri R.R."/>
            <person name="La Ragione R."/>
            <person name="Hildebrand F."/>
            <person name="Pallen M.J."/>
        </authorList>
    </citation>
    <scope>NUCLEOTIDE SEQUENCE</scope>
    <source>
        <strain evidence="17">CHK174-6876</strain>
    </source>
</reference>
<evidence type="ECO:0000256" key="14">
    <source>
        <dbReference type="PIRSR" id="PIRSR000724-1"/>
    </source>
</evidence>
<dbReference type="FunFam" id="3.40.50.1260:FF:000007">
    <property type="entry name" value="Phosphoglycerate kinase"/>
    <property type="match status" value="1"/>
</dbReference>
<name>A0A921K1I2_9LACO</name>
<keyword evidence="7 13" id="KW-0963">Cytoplasm</keyword>
<accession>A0A921K1I2</accession>
<comment type="caution">
    <text evidence="13">Lacks conserved residue(s) required for the propagation of feature annotation.</text>
</comment>
<comment type="caution">
    <text evidence="17">The sequence shown here is derived from an EMBL/GenBank/DDBJ whole genome shotgun (WGS) entry which is preliminary data.</text>
</comment>
<feature type="binding site" evidence="13">
    <location>
        <position position="120"/>
    </location>
    <ligand>
        <name>substrate</name>
    </ligand>
</feature>
<dbReference type="PIRSF" id="PIRSF000724">
    <property type="entry name" value="Pgk"/>
    <property type="match status" value="1"/>
</dbReference>
<evidence type="ECO:0000256" key="16">
    <source>
        <dbReference type="RuleBase" id="RU000532"/>
    </source>
</evidence>
<keyword evidence="10 13" id="KW-0418">Kinase</keyword>
<dbReference type="PANTHER" id="PTHR11406:SF23">
    <property type="entry name" value="PHOSPHOGLYCERATE KINASE 1, CHLOROPLASTIC-RELATED"/>
    <property type="match status" value="1"/>
</dbReference>
<evidence type="ECO:0000256" key="7">
    <source>
        <dbReference type="ARBA" id="ARBA00022490"/>
    </source>
</evidence>
<evidence type="ECO:0000256" key="6">
    <source>
        <dbReference type="ARBA" id="ARBA00016471"/>
    </source>
</evidence>
<evidence type="ECO:0000313" key="18">
    <source>
        <dbReference type="Proteomes" id="UP000707535"/>
    </source>
</evidence>
<dbReference type="AlphaFoldDB" id="A0A921K1I2"/>
<feature type="binding site" evidence="13 15">
    <location>
        <position position="208"/>
    </location>
    <ligand>
        <name>ATP</name>
        <dbReference type="ChEBI" id="CHEBI:30616"/>
    </ligand>
</feature>
<evidence type="ECO:0000256" key="4">
    <source>
        <dbReference type="ARBA" id="ARBA00008982"/>
    </source>
</evidence>
<dbReference type="HAMAP" id="MF_00145">
    <property type="entry name" value="Phosphoglyc_kinase"/>
    <property type="match status" value="1"/>
</dbReference>
<keyword evidence="9 13" id="KW-0547">Nucleotide-binding</keyword>
<feature type="binding site" evidence="13 15">
    <location>
        <begin position="353"/>
        <end position="356"/>
    </location>
    <ligand>
        <name>ATP</name>
        <dbReference type="ChEBI" id="CHEBI:30616"/>
    </ligand>
</feature>
<dbReference type="Gene3D" id="3.40.50.1260">
    <property type="entry name" value="Phosphoglycerate kinase, N-terminal domain"/>
    <property type="match status" value="2"/>
</dbReference>
<organism evidence="17 18">
    <name type="scientific">Ligilactobacillus acidipiscis</name>
    <dbReference type="NCBI Taxonomy" id="89059"/>
    <lineage>
        <taxon>Bacteria</taxon>
        <taxon>Bacillati</taxon>
        <taxon>Bacillota</taxon>
        <taxon>Bacilli</taxon>
        <taxon>Lactobacillales</taxon>
        <taxon>Lactobacillaceae</taxon>
        <taxon>Ligilactobacillus</taxon>
    </lineage>
</organism>